<feature type="compositionally biased region" description="Basic and acidic residues" evidence="1">
    <location>
        <begin position="186"/>
        <end position="210"/>
    </location>
</feature>
<proteinExistence type="predicted"/>
<organism evidence="2 3">
    <name type="scientific">Pseudomonas citronellolis</name>
    <dbReference type="NCBI Taxonomy" id="53408"/>
    <lineage>
        <taxon>Bacteria</taxon>
        <taxon>Pseudomonadati</taxon>
        <taxon>Pseudomonadota</taxon>
        <taxon>Gammaproteobacteria</taxon>
        <taxon>Pseudomonadales</taxon>
        <taxon>Pseudomonadaceae</taxon>
        <taxon>Pseudomonas</taxon>
    </lineage>
</organism>
<name>A0A1A9K9R8_9PSED</name>
<dbReference type="EMBL" id="CP015878">
    <property type="protein sequence ID" value="ANI14264.1"/>
    <property type="molecule type" value="Genomic_DNA"/>
</dbReference>
<dbReference type="Proteomes" id="UP000077748">
    <property type="component" value="Chromosome"/>
</dbReference>
<evidence type="ECO:0000313" key="3">
    <source>
        <dbReference type="Proteomes" id="UP000077748"/>
    </source>
</evidence>
<sequence length="210" mass="22694">MTRHPQRPDAEEAELLEHFRLHGGEQPPAQLDARILAAARAAVQPRASAWQCLGRWLFGRPQRWSVALAGVATLGIGLSLALRTFEEAPRYDAVAPAMAPAPKAESMARSARQAAPALYSAPAAPAAAPAPQLEQRKQMAESAVAADAAAPMAKRSAEPVPAEPQASLRRLAELRRQGDQAAAASLREDLQRRYPRLDIDAELRRLEARP</sequence>
<feature type="compositionally biased region" description="Low complexity" evidence="1">
    <location>
        <begin position="140"/>
        <end position="154"/>
    </location>
</feature>
<dbReference type="AlphaFoldDB" id="A0A1A9K9R8"/>
<protein>
    <submittedName>
        <fullName evidence="2">Uncharacterized protein</fullName>
    </submittedName>
</protein>
<accession>A0A1A9K9R8</accession>
<feature type="region of interest" description="Disordered" evidence="1">
    <location>
        <begin position="129"/>
        <end position="210"/>
    </location>
</feature>
<evidence type="ECO:0000256" key="1">
    <source>
        <dbReference type="SAM" id="MobiDB-lite"/>
    </source>
</evidence>
<dbReference type="RefSeq" id="WP_064582546.1">
    <property type="nucleotide sequence ID" value="NZ_CP015878.1"/>
</dbReference>
<reference evidence="2 3" key="1">
    <citation type="submission" date="2016-05" db="EMBL/GenBank/DDBJ databases">
        <title>Genome Sequence of Pseudomonas citronellolis Strain SJTE-3, an Estrogens and Persistent Organic Pollutants degradation strain.</title>
        <authorList>
            <person name="Liang R."/>
        </authorList>
    </citation>
    <scope>NUCLEOTIDE SEQUENCE [LARGE SCALE GENOMIC DNA]</scope>
    <source>
        <strain evidence="2 3">SJTE-3</strain>
    </source>
</reference>
<gene>
    <name evidence="2" type="ORF">A9C11_09830</name>
</gene>
<evidence type="ECO:0000313" key="2">
    <source>
        <dbReference type="EMBL" id="ANI14264.1"/>
    </source>
</evidence>